<accession>A0ABT8HJD2</accession>
<dbReference type="InterPro" id="IPR002068">
    <property type="entry name" value="A-crystallin/Hsp20_dom"/>
</dbReference>
<dbReference type="PROSITE" id="PS01031">
    <property type="entry name" value="SHSP"/>
    <property type="match status" value="1"/>
</dbReference>
<evidence type="ECO:0000313" key="6">
    <source>
        <dbReference type="Proteomes" id="UP001172687"/>
    </source>
</evidence>
<gene>
    <name evidence="5" type="ORF">QYF68_24080</name>
</gene>
<reference evidence="5" key="1">
    <citation type="submission" date="2023-07" db="EMBL/GenBank/DDBJ databases">
        <title>Degradation of tert-butanol by M. austroafricanum TBA100.</title>
        <authorList>
            <person name="Helbich S."/>
            <person name="Vainshtein Y."/>
        </authorList>
    </citation>
    <scope>NUCLEOTIDE SEQUENCE</scope>
    <source>
        <strain evidence="5">TBA100</strain>
    </source>
</reference>
<keyword evidence="6" id="KW-1185">Reference proteome</keyword>
<comment type="caution">
    <text evidence="5">The sequence shown here is derived from an EMBL/GenBank/DDBJ whole genome shotgun (WGS) entry which is preliminary data.</text>
</comment>
<evidence type="ECO:0000256" key="3">
    <source>
        <dbReference type="SAM" id="MobiDB-lite"/>
    </source>
</evidence>
<sequence>MNKVATQRQSRPLLSDLADLLDNLPAFAALRPFFEARTIRVEDELHDDMYEIRAELPGVDPEEDIEVTVRDGRVTITAQRSRAGDNCVRSEFAYGSFSRSLPLPDGADEDDVNAVYDRGILTVSVPLADEHRVEKHIEVVEIVNFEHDDLDEDDEDDDVHEDQDDHDGADTTHDGADQQEHVHQG</sequence>
<dbReference type="Pfam" id="PF00011">
    <property type="entry name" value="HSP20"/>
    <property type="match status" value="1"/>
</dbReference>
<dbReference type="CDD" id="cd06464">
    <property type="entry name" value="ACD_sHsps-like"/>
    <property type="match status" value="1"/>
</dbReference>
<feature type="compositionally biased region" description="Acidic residues" evidence="3">
    <location>
        <begin position="148"/>
        <end position="165"/>
    </location>
</feature>
<evidence type="ECO:0000313" key="5">
    <source>
        <dbReference type="EMBL" id="MDN4520873.1"/>
    </source>
</evidence>
<organism evidence="5 6">
    <name type="scientific">Mycolicibacterium austroafricanum</name>
    <name type="common">Mycobacterium austroafricanum</name>
    <dbReference type="NCBI Taxonomy" id="39687"/>
    <lineage>
        <taxon>Bacteria</taxon>
        <taxon>Bacillati</taxon>
        <taxon>Actinomycetota</taxon>
        <taxon>Actinomycetes</taxon>
        <taxon>Mycobacteriales</taxon>
        <taxon>Mycobacteriaceae</taxon>
        <taxon>Mycolicibacterium</taxon>
    </lineage>
</organism>
<dbReference type="RefSeq" id="WP_208673002.1">
    <property type="nucleotide sequence ID" value="NZ_CP070380.1"/>
</dbReference>
<dbReference type="Proteomes" id="UP001172687">
    <property type="component" value="Unassembled WGS sequence"/>
</dbReference>
<dbReference type="InterPro" id="IPR031107">
    <property type="entry name" value="Small_HSP"/>
</dbReference>
<feature type="domain" description="SHSP" evidence="4">
    <location>
        <begin position="32"/>
        <end position="143"/>
    </location>
</feature>
<evidence type="ECO:0000256" key="2">
    <source>
        <dbReference type="RuleBase" id="RU003616"/>
    </source>
</evidence>
<evidence type="ECO:0000259" key="4">
    <source>
        <dbReference type="PROSITE" id="PS01031"/>
    </source>
</evidence>
<dbReference type="PANTHER" id="PTHR11527">
    <property type="entry name" value="HEAT-SHOCK PROTEIN 20 FAMILY MEMBER"/>
    <property type="match status" value="1"/>
</dbReference>
<comment type="similarity">
    <text evidence="1 2">Belongs to the small heat shock protein (HSP20) family.</text>
</comment>
<dbReference type="SUPFAM" id="SSF49764">
    <property type="entry name" value="HSP20-like chaperones"/>
    <property type="match status" value="1"/>
</dbReference>
<dbReference type="Gene3D" id="2.60.40.790">
    <property type="match status" value="1"/>
</dbReference>
<name>A0ABT8HJD2_MYCAO</name>
<dbReference type="InterPro" id="IPR008978">
    <property type="entry name" value="HSP20-like_chaperone"/>
</dbReference>
<protein>
    <submittedName>
        <fullName evidence="5">Hsp20/alpha crystallin family protein</fullName>
    </submittedName>
</protein>
<feature type="region of interest" description="Disordered" evidence="3">
    <location>
        <begin position="146"/>
        <end position="185"/>
    </location>
</feature>
<proteinExistence type="inferred from homology"/>
<dbReference type="EMBL" id="JAUHTC010000084">
    <property type="protein sequence ID" value="MDN4520873.1"/>
    <property type="molecule type" value="Genomic_DNA"/>
</dbReference>
<feature type="compositionally biased region" description="Basic and acidic residues" evidence="3">
    <location>
        <begin position="166"/>
        <end position="185"/>
    </location>
</feature>
<evidence type="ECO:0000256" key="1">
    <source>
        <dbReference type="PROSITE-ProRule" id="PRU00285"/>
    </source>
</evidence>